<evidence type="ECO:0000313" key="9">
    <source>
        <dbReference type="EMBL" id="QAZ68387.1"/>
    </source>
</evidence>
<evidence type="ECO:0000259" key="7">
    <source>
        <dbReference type="PROSITE" id="PS50110"/>
    </source>
</evidence>
<reference evidence="9 10" key="1">
    <citation type="submission" date="2018-02" db="EMBL/GenBank/DDBJ databases">
        <title>Genome sequence of Desulfovibrio carbinolicus DSM 3852.</title>
        <authorList>
            <person name="Wilbanks E."/>
            <person name="Skennerton C.T."/>
            <person name="Orphan V.J."/>
        </authorList>
    </citation>
    <scope>NUCLEOTIDE SEQUENCE [LARGE SCALE GENOMIC DNA]</scope>
    <source>
        <strain evidence="9 10">DSM 3852</strain>
    </source>
</reference>
<evidence type="ECO:0000256" key="5">
    <source>
        <dbReference type="SAM" id="Coils"/>
    </source>
</evidence>
<dbReference type="SUPFAM" id="SSF52172">
    <property type="entry name" value="CheY-like"/>
    <property type="match status" value="1"/>
</dbReference>
<dbReference type="PRINTS" id="PR00344">
    <property type="entry name" value="BCTRLSENSOR"/>
</dbReference>
<keyword evidence="9" id="KW-0808">Transferase</keyword>
<dbReference type="SMART" id="SM00448">
    <property type="entry name" value="REC"/>
    <property type="match status" value="1"/>
</dbReference>
<dbReference type="Proteomes" id="UP000293296">
    <property type="component" value="Chromosome"/>
</dbReference>
<dbReference type="AlphaFoldDB" id="A0A4P6HMD4"/>
<evidence type="ECO:0000259" key="6">
    <source>
        <dbReference type="PROSITE" id="PS50109"/>
    </source>
</evidence>
<dbReference type="PROSITE" id="PS50113">
    <property type="entry name" value="PAC"/>
    <property type="match status" value="2"/>
</dbReference>
<keyword evidence="9" id="KW-0418">Kinase</keyword>
<keyword evidence="3 4" id="KW-0597">Phosphoprotein</keyword>
<gene>
    <name evidence="9" type="ORF">C3Y92_14605</name>
</gene>
<evidence type="ECO:0000259" key="8">
    <source>
        <dbReference type="PROSITE" id="PS50113"/>
    </source>
</evidence>
<dbReference type="Gene3D" id="3.30.565.10">
    <property type="entry name" value="Histidine kinase-like ATPase, C-terminal domain"/>
    <property type="match status" value="1"/>
</dbReference>
<dbReference type="InterPro" id="IPR000014">
    <property type="entry name" value="PAS"/>
</dbReference>
<dbReference type="CDD" id="cd00075">
    <property type="entry name" value="HATPase"/>
    <property type="match status" value="1"/>
</dbReference>
<dbReference type="SMART" id="SM00387">
    <property type="entry name" value="HATPase_c"/>
    <property type="match status" value="1"/>
</dbReference>
<dbReference type="PROSITE" id="PS50110">
    <property type="entry name" value="RESPONSE_REGULATORY"/>
    <property type="match status" value="1"/>
</dbReference>
<feature type="coiled-coil region" evidence="5">
    <location>
        <begin position="120"/>
        <end position="151"/>
    </location>
</feature>
<feature type="domain" description="PAC" evidence="8">
    <location>
        <begin position="362"/>
        <end position="414"/>
    </location>
</feature>
<dbReference type="SUPFAM" id="SSF55785">
    <property type="entry name" value="PYP-like sensor domain (PAS domain)"/>
    <property type="match status" value="2"/>
</dbReference>
<evidence type="ECO:0000256" key="2">
    <source>
        <dbReference type="ARBA" id="ARBA00012438"/>
    </source>
</evidence>
<dbReference type="PANTHER" id="PTHR43547:SF2">
    <property type="entry name" value="HYBRID SIGNAL TRANSDUCTION HISTIDINE KINASE C"/>
    <property type="match status" value="1"/>
</dbReference>
<comment type="catalytic activity">
    <reaction evidence="1">
        <text>ATP + protein L-histidine = ADP + protein N-phospho-L-histidine.</text>
        <dbReference type="EC" id="2.7.13.3"/>
    </reaction>
</comment>
<organism evidence="9 10">
    <name type="scientific">Solidesulfovibrio carbinolicus</name>
    <dbReference type="NCBI Taxonomy" id="296842"/>
    <lineage>
        <taxon>Bacteria</taxon>
        <taxon>Pseudomonadati</taxon>
        <taxon>Thermodesulfobacteriota</taxon>
        <taxon>Desulfovibrionia</taxon>
        <taxon>Desulfovibrionales</taxon>
        <taxon>Desulfovibrionaceae</taxon>
        <taxon>Solidesulfovibrio</taxon>
    </lineage>
</organism>
<dbReference type="OrthoDB" id="9805967at2"/>
<keyword evidence="5" id="KW-0175">Coiled coil</keyword>
<dbReference type="InterPro" id="IPR036890">
    <property type="entry name" value="HATPase_C_sf"/>
</dbReference>
<dbReference type="Gene3D" id="3.40.50.2300">
    <property type="match status" value="1"/>
</dbReference>
<dbReference type="CDD" id="cd17536">
    <property type="entry name" value="REC_YesN-like"/>
    <property type="match status" value="1"/>
</dbReference>
<dbReference type="PANTHER" id="PTHR43547">
    <property type="entry name" value="TWO-COMPONENT HISTIDINE KINASE"/>
    <property type="match status" value="1"/>
</dbReference>
<dbReference type="CDD" id="cd00130">
    <property type="entry name" value="PAS"/>
    <property type="match status" value="1"/>
</dbReference>
<dbReference type="NCBIfam" id="TIGR00229">
    <property type="entry name" value="sensory_box"/>
    <property type="match status" value="1"/>
</dbReference>
<dbReference type="Pfam" id="PF00072">
    <property type="entry name" value="Response_reg"/>
    <property type="match status" value="1"/>
</dbReference>
<dbReference type="InterPro" id="IPR000700">
    <property type="entry name" value="PAS-assoc_C"/>
</dbReference>
<dbReference type="Gene3D" id="3.30.450.20">
    <property type="entry name" value="PAS domain"/>
    <property type="match status" value="2"/>
</dbReference>
<dbReference type="InterPro" id="IPR005467">
    <property type="entry name" value="His_kinase_dom"/>
</dbReference>
<feature type="domain" description="PAC" evidence="8">
    <location>
        <begin position="240"/>
        <end position="292"/>
    </location>
</feature>
<name>A0A4P6HMD4_9BACT</name>
<dbReference type="SMART" id="SM00086">
    <property type="entry name" value="PAC"/>
    <property type="match status" value="2"/>
</dbReference>
<evidence type="ECO:0000256" key="1">
    <source>
        <dbReference type="ARBA" id="ARBA00000085"/>
    </source>
</evidence>
<dbReference type="InterPro" id="IPR035965">
    <property type="entry name" value="PAS-like_dom_sf"/>
</dbReference>
<dbReference type="Pfam" id="PF02518">
    <property type="entry name" value="HATPase_c"/>
    <property type="match status" value="1"/>
</dbReference>
<proteinExistence type="predicted"/>
<evidence type="ECO:0000256" key="4">
    <source>
        <dbReference type="PROSITE-ProRule" id="PRU00169"/>
    </source>
</evidence>
<feature type="domain" description="Response regulatory" evidence="7">
    <location>
        <begin position="4"/>
        <end position="118"/>
    </location>
</feature>
<feature type="domain" description="Histidine kinase" evidence="6">
    <location>
        <begin position="421"/>
        <end position="636"/>
    </location>
</feature>
<dbReference type="EC" id="2.7.13.3" evidence="2"/>
<accession>A0A4P6HMD4</accession>
<dbReference type="PROSITE" id="PS50109">
    <property type="entry name" value="HIS_KIN"/>
    <property type="match status" value="1"/>
</dbReference>
<dbReference type="EMBL" id="CP026538">
    <property type="protein sequence ID" value="QAZ68387.1"/>
    <property type="molecule type" value="Genomic_DNA"/>
</dbReference>
<dbReference type="InterPro" id="IPR001789">
    <property type="entry name" value="Sig_transdc_resp-reg_receiver"/>
</dbReference>
<keyword evidence="10" id="KW-1185">Reference proteome</keyword>
<dbReference type="Pfam" id="PF08448">
    <property type="entry name" value="PAS_4"/>
    <property type="match status" value="2"/>
</dbReference>
<dbReference type="RefSeq" id="WP_129353829.1">
    <property type="nucleotide sequence ID" value="NZ_CP026538.1"/>
</dbReference>
<protein>
    <recommendedName>
        <fullName evidence="2">histidine kinase</fullName>
        <ecNumber evidence="2">2.7.13.3</ecNumber>
    </recommendedName>
</protein>
<feature type="modified residue" description="4-aspartylphosphate" evidence="4">
    <location>
        <position position="53"/>
    </location>
</feature>
<dbReference type="GO" id="GO:0000155">
    <property type="term" value="F:phosphorelay sensor kinase activity"/>
    <property type="evidence" value="ECO:0007669"/>
    <property type="project" value="TreeGrafter"/>
</dbReference>
<dbReference type="InterPro" id="IPR001610">
    <property type="entry name" value="PAC"/>
</dbReference>
<evidence type="ECO:0000313" key="10">
    <source>
        <dbReference type="Proteomes" id="UP000293296"/>
    </source>
</evidence>
<dbReference type="InterPro" id="IPR013656">
    <property type="entry name" value="PAS_4"/>
</dbReference>
<dbReference type="InterPro" id="IPR004358">
    <property type="entry name" value="Sig_transdc_His_kin-like_C"/>
</dbReference>
<dbReference type="KEGG" id="dcb:C3Y92_14605"/>
<dbReference type="InterPro" id="IPR011006">
    <property type="entry name" value="CheY-like_superfamily"/>
</dbReference>
<dbReference type="SUPFAM" id="SSF55874">
    <property type="entry name" value="ATPase domain of HSP90 chaperone/DNA topoisomerase II/histidine kinase"/>
    <property type="match status" value="1"/>
</dbReference>
<sequence length="642" mass="70927">MSERLLLVDDEEDIRRFLGMFLADLGYEVHAAENGVQALEMFDAIAPSIVLTDIKMPVMDGLELLKHIKAKSPETEVVMISGHGDMDLAIGCLQYDAADFVTKPINHDILDAALKRVEEKIILRRELKQYTQNLEKLVQEKSRRVIELERQLAAGEMVETMCQAISCLSEDFGDKAGYFNEMPCFVAVHNRSLTVVATNQLYKERLGDMVGHHSWEVYVGQAIRGFDGPVWKTFETGKGQRSRETMLCKNGRELPVMVHTSPIGERDGKVELVLELAVDVSEIKRLQEELRVTQQKYMDLFEATPCYIAVRDRDYRIVANNTLFKQDFGEGVGKLCHEVFRHRDTPCPDCPVDATFEDGTAHSLEAVVTCRDGRTKNVLTFSAPIRNAQGEVVEVMALSTDITQIRELQDHLTSLGLMLGSISHGVKGMLTALEGGVYRLESGIKRQDMTRITDAGDTIKSLVGRVRNLVLNVLYYAKSRDMAGDPVDVSHLAQNVAQIVEPKAAREKIVFTCDIPPDLGTADLDTANLSAALVNILENAIDACTADTAKDTHAISFKASADADAVTFDITDNGMGMSQETREKAFTLFFSSKGLKGTGLGLFIANDVVKKHGGRIDLTSEPGEGTQFHIVVPRRKAEATGS</sequence>
<evidence type="ECO:0000256" key="3">
    <source>
        <dbReference type="ARBA" id="ARBA00022553"/>
    </source>
</evidence>
<dbReference type="InterPro" id="IPR003594">
    <property type="entry name" value="HATPase_dom"/>
</dbReference>